<name>A0A9D1ZX04_9FIRM</name>
<dbReference type="EMBL" id="DXCQ01000058">
    <property type="protein sequence ID" value="HIY97294.1"/>
    <property type="molecule type" value="Genomic_DNA"/>
</dbReference>
<protein>
    <submittedName>
        <fullName evidence="1">Uncharacterized protein</fullName>
    </submittedName>
</protein>
<proteinExistence type="predicted"/>
<accession>A0A9D1ZX04</accession>
<comment type="caution">
    <text evidence="1">The sequence shown here is derived from an EMBL/GenBank/DDBJ whole genome shotgun (WGS) entry which is preliminary data.</text>
</comment>
<dbReference type="AlphaFoldDB" id="A0A9D1ZX04"/>
<sequence>MENLIANLYHNEAFAGERVRSSVRYIMCHFADEDYLHDGSHCKIIERIYIDNCYRYKSVKGLAQELHIDGKALLECRRQYIRLFAKHFLSLKQKNKLDLILLHRALTGDTRKEDRGIFQKNDRF</sequence>
<reference evidence="1" key="1">
    <citation type="journal article" date="2021" name="PeerJ">
        <title>Extensive microbial diversity within the chicken gut microbiome revealed by metagenomics and culture.</title>
        <authorList>
            <person name="Gilroy R."/>
            <person name="Ravi A."/>
            <person name="Getino M."/>
            <person name="Pursley I."/>
            <person name="Horton D.L."/>
            <person name="Alikhan N.F."/>
            <person name="Baker D."/>
            <person name="Gharbi K."/>
            <person name="Hall N."/>
            <person name="Watson M."/>
            <person name="Adriaenssens E.M."/>
            <person name="Foster-Nyarko E."/>
            <person name="Jarju S."/>
            <person name="Secka A."/>
            <person name="Antonio M."/>
            <person name="Oren A."/>
            <person name="Chaudhuri R.R."/>
            <person name="La Ragione R."/>
            <person name="Hildebrand F."/>
            <person name="Pallen M.J."/>
        </authorList>
    </citation>
    <scope>NUCLEOTIDE SEQUENCE</scope>
    <source>
        <strain evidence="1">1345</strain>
    </source>
</reference>
<reference evidence="1" key="2">
    <citation type="submission" date="2021-04" db="EMBL/GenBank/DDBJ databases">
        <authorList>
            <person name="Gilroy R."/>
        </authorList>
    </citation>
    <scope>NUCLEOTIDE SEQUENCE</scope>
    <source>
        <strain evidence="1">1345</strain>
    </source>
</reference>
<evidence type="ECO:0000313" key="1">
    <source>
        <dbReference type="EMBL" id="HIY97294.1"/>
    </source>
</evidence>
<evidence type="ECO:0000313" key="2">
    <source>
        <dbReference type="Proteomes" id="UP000886750"/>
    </source>
</evidence>
<dbReference type="Proteomes" id="UP000886750">
    <property type="component" value="Unassembled WGS sequence"/>
</dbReference>
<gene>
    <name evidence="1" type="ORF">H9729_06355</name>
</gene>
<organism evidence="1 2">
    <name type="scientific">Candidatus Borkfalkia excrementigallinarum</name>
    <dbReference type="NCBI Taxonomy" id="2838506"/>
    <lineage>
        <taxon>Bacteria</taxon>
        <taxon>Bacillati</taxon>
        <taxon>Bacillota</taxon>
        <taxon>Clostridia</taxon>
        <taxon>Christensenellales</taxon>
        <taxon>Christensenellaceae</taxon>
        <taxon>Candidatus Borkfalkia</taxon>
    </lineage>
</organism>